<keyword evidence="3" id="KW-0804">Transcription</keyword>
<dbReference type="SUPFAM" id="SSF46689">
    <property type="entry name" value="Homeodomain-like"/>
    <property type="match status" value="1"/>
</dbReference>
<evidence type="ECO:0000259" key="5">
    <source>
        <dbReference type="PROSITE" id="PS50977"/>
    </source>
</evidence>
<dbReference type="PANTHER" id="PTHR47506:SF1">
    <property type="entry name" value="HTH-TYPE TRANSCRIPTIONAL REGULATOR YJDC"/>
    <property type="match status" value="1"/>
</dbReference>
<protein>
    <submittedName>
        <fullName evidence="6">TetR/AcrR family transcriptional regulator</fullName>
    </submittedName>
</protein>
<dbReference type="Pfam" id="PF00440">
    <property type="entry name" value="TetR_N"/>
    <property type="match status" value="1"/>
</dbReference>
<evidence type="ECO:0000313" key="6">
    <source>
        <dbReference type="EMBL" id="RJF87594.1"/>
    </source>
</evidence>
<dbReference type="PROSITE" id="PS50977">
    <property type="entry name" value="HTH_TETR_2"/>
    <property type="match status" value="1"/>
</dbReference>
<proteinExistence type="predicted"/>
<keyword evidence="2 4" id="KW-0238">DNA-binding</keyword>
<accession>A0A418WC76</accession>
<dbReference type="GO" id="GO:0003677">
    <property type="term" value="F:DNA binding"/>
    <property type="evidence" value="ECO:0007669"/>
    <property type="project" value="UniProtKB-UniRule"/>
</dbReference>
<evidence type="ECO:0000256" key="3">
    <source>
        <dbReference type="ARBA" id="ARBA00023163"/>
    </source>
</evidence>
<name>A0A418WC76_9PROT</name>
<feature type="DNA-binding region" description="H-T-H motif" evidence="4">
    <location>
        <begin position="36"/>
        <end position="55"/>
    </location>
</feature>
<evidence type="ECO:0000256" key="1">
    <source>
        <dbReference type="ARBA" id="ARBA00023015"/>
    </source>
</evidence>
<keyword evidence="7" id="KW-1185">Reference proteome</keyword>
<dbReference type="InterPro" id="IPR009057">
    <property type="entry name" value="Homeodomain-like_sf"/>
</dbReference>
<comment type="caution">
    <text evidence="6">The sequence shown here is derived from an EMBL/GenBank/DDBJ whole genome shotgun (WGS) entry which is preliminary data.</text>
</comment>
<dbReference type="Pfam" id="PF21993">
    <property type="entry name" value="TetR_C_13_2"/>
    <property type="match status" value="1"/>
</dbReference>
<reference evidence="6 7" key="1">
    <citation type="submission" date="2018-09" db="EMBL/GenBank/DDBJ databases">
        <authorList>
            <person name="Zhu H."/>
        </authorList>
    </citation>
    <scope>NUCLEOTIDE SEQUENCE [LARGE SCALE GENOMIC DNA]</scope>
    <source>
        <strain evidence="6 7">K1W22B-8</strain>
    </source>
</reference>
<gene>
    <name evidence="6" type="ORF">D3874_11640</name>
</gene>
<dbReference type="Proteomes" id="UP000284605">
    <property type="component" value="Unassembled WGS sequence"/>
</dbReference>
<dbReference type="OrthoDB" id="9811084at2"/>
<dbReference type="PANTHER" id="PTHR47506">
    <property type="entry name" value="TRANSCRIPTIONAL REGULATORY PROTEIN"/>
    <property type="match status" value="1"/>
</dbReference>
<organism evidence="6 7">
    <name type="scientific">Oleomonas cavernae</name>
    <dbReference type="NCBI Taxonomy" id="2320859"/>
    <lineage>
        <taxon>Bacteria</taxon>
        <taxon>Pseudomonadati</taxon>
        <taxon>Pseudomonadota</taxon>
        <taxon>Alphaproteobacteria</taxon>
        <taxon>Acetobacterales</taxon>
        <taxon>Acetobacteraceae</taxon>
        <taxon>Oleomonas</taxon>
    </lineage>
</organism>
<dbReference type="Gene3D" id="1.10.357.10">
    <property type="entry name" value="Tetracycline Repressor, domain 2"/>
    <property type="match status" value="1"/>
</dbReference>
<sequence>MAQTQPTAKADERPTRERILRAGVRLFQAQGYHGTGVAAILARSRAPKGSFYHHFPDGKEALAVAAVGWLAGEVDGFLDAQVAAGADAAAMAVGLAEHAARGLAHADSMRGSLIAILAAEAVPGSAAITAALQTAVDGWLARLATGFAGTSPAEAQARAREILALVEGATVMARIAGRPGEAVAIVRRAVERS</sequence>
<evidence type="ECO:0000313" key="7">
    <source>
        <dbReference type="Proteomes" id="UP000284605"/>
    </source>
</evidence>
<dbReference type="RefSeq" id="WP_119778233.1">
    <property type="nucleotide sequence ID" value="NZ_QYUK01000011.1"/>
</dbReference>
<feature type="domain" description="HTH tetR-type" evidence="5">
    <location>
        <begin position="13"/>
        <end position="73"/>
    </location>
</feature>
<dbReference type="InterPro" id="IPR001647">
    <property type="entry name" value="HTH_TetR"/>
</dbReference>
<keyword evidence="1" id="KW-0805">Transcription regulation</keyword>
<evidence type="ECO:0000256" key="2">
    <source>
        <dbReference type="ARBA" id="ARBA00023125"/>
    </source>
</evidence>
<dbReference type="SUPFAM" id="SSF48498">
    <property type="entry name" value="Tetracyclin repressor-like, C-terminal domain"/>
    <property type="match status" value="1"/>
</dbReference>
<evidence type="ECO:0000256" key="4">
    <source>
        <dbReference type="PROSITE-ProRule" id="PRU00335"/>
    </source>
</evidence>
<dbReference type="InterPro" id="IPR036271">
    <property type="entry name" value="Tet_transcr_reg_TetR-rel_C_sf"/>
</dbReference>
<dbReference type="InterPro" id="IPR054156">
    <property type="entry name" value="YxaF_TetR_C"/>
</dbReference>
<dbReference type="EMBL" id="QYUK01000011">
    <property type="protein sequence ID" value="RJF87594.1"/>
    <property type="molecule type" value="Genomic_DNA"/>
</dbReference>
<dbReference type="AlphaFoldDB" id="A0A418WC76"/>